<organism evidence="3 4">
    <name type="scientific">Lacimicrobium alkaliphilum</name>
    <dbReference type="NCBI Taxonomy" id="1526571"/>
    <lineage>
        <taxon>Bacteria</taxon>
        <taxon>Pseudomonadati</taxon>
        <taxon>Pseudomonadota</taxon>
        <taxon>Gammaproteobacteria</taxon>
        <taxon>Alteromonadales</taxon>
        <taxon>Alteromonadaceae</taxon>
        <taxon>Lacimicrobium</taxon>
    </lineage>
</organism>
<protein>
    <recommendedName>
        <fullName evidence="2">ABC-type transport auxiliary lipoprotein component domain-containing protein</fullName>
    </recommendedName>
</protein>
<dbReference type="PROSITE" id="PS51257">
    <property type="entry name" value="PROKAR_LIPOPROTEIN"/>
    <property type="match status" value="1"/>
</dbReference>
<reference evidence="4" key="1">
    <citation type="journal article" date="2019" name="Int. J. Syst. Evol. Microbiol.">
        <title>The Global Catalogue of Microorganisms (GCM) 10K type strain sequencing project: providing services to taxonomists for standard genome sequencing and annotation.</title>
        <authorList>
            <consortium name="The Broad Institute Genomics Platform"/>
            <consortium name="The Broad Institute Genome Sequencing Center for Infectious Disease"/>
            <person name="Wu L."/>
            <person name="Ma J."/>
        </authorList>
    </citation>
    <scope>NUCLEOTIDE SEQUENCE [LARGE SCALE GENOMIC DNA]</scope>
    <source>
        <strain evidence="4">CGMCC 1.12923</strain>
    </source>
</reference>
<accession>A0ABQ1RRJ1</accession>
<dbReference type="Pfam" id="PF03886">
    <property type="entry name" value="ABC_trans_aux"/>
    <property type="match status" value="1"/>
</dbReference>
<feature type="chain" id="PRO_5045944074" description="ABC-type transport auxiliary lipoprotein component domain-containing protein" evidence="1">
    <location>
        <begin position="20"/>
        <end position="193"/>
    </location>
</feature>
<feature type="domain" description="ABC-type transport auxiliary lipoprotein component" evidence="2">
    <location>
        <begin position="26"/>
        <end position="184"/>
    </location>
</feature>
<evidence type="ECO:0000259" key="2">
    <source>
        <dbReference type="Pfam" id="PF03886"/>
    </source>
</evidence>
<gene>
    <name evidence="3" type="ORF">GCM10011357_32310</name>
</gene>
<dbReference type="Proteomes" id="UP000614272">
    <property type="component" value="Unassembled WGS sequence"/>
</dbReference>
<proteinExistence type="predicted"/>
<keyword evidence="4" id="KW-1185">Reference proteome</keyword>
<evidence type="ECO:0000313" key="4">
    <source>
        <dbReference type="Proteomes" id="UP000614272"/>
    </source>
</evidence>
<keyword evidence="1" id="KW-0732">Signal</keyword>
<dbReference type="EMBL" id="BMGJ01000016">
    <property type="protein sequence ID" value="GGD74869.1"/>
    <property type="molecule type" value="Genomic_DNA"/>
</dbReference>
<evidence type="ECO:0000313" key="3">
    <source>
        <dbReference type="EMBL" id="GGD74869.1"/>
    </source>
</evidence>
<evidence type="ECO:0000256" key="1">
    <source>
        <dbReference type="SAM" id="SignalP"/>
    </source>
</evidence>
<dbReference type="InterPro" id="IPR005586">
    <property type="entry name" value="ABC_trans_aux"/>
</dbReference>
<name>A0ABQ1RRJ1_9ALTE</name>
<dbReference type="RefSeq" id="WP_099036005.1">
    <property type="nucleotide sequence ID" value="NZ_BMGJ01000016.1"/>
</dbReference>
<sequence>MKNSHLLLFVLLLSACSSAPTQITYYMLDNPTRTMSAPNNQAPTVTLQSLNLPDYLRQDGLVMRLSNNRLQLSSEHYWAQRIDASIETIMLKQLNHPDASFHLQSITEPLAQQSDYQLHIQIIHLLIEQQNAVRLQARYWVTKSDSHQSLMSANSDIDIQLTADGYEHAVEKMRQALVHFSDEVSKDISTIVK</sequence>
<dbReference type="SUPFAM" id="SSF159594">
    <property type="entry name" value="XCC0632-like"/>
    <property type="match status" value="1"/>
</dbReference>
<feature type="signal peptide" evidence="1">
    <location>
        <begin position="1"/>
        <end position="19"/>
    </location>
</feature>
<dbReference type="Gene3D" id="3.40.50.10610">
    <property type="entry name" value="ABC-type transport auxiliary lipoprotein component"/>
    <property type="match status" value="1"/>
</dbReference>
<comment type="caution">
    <text evidence="3">The sequence shown here is derived from an EMBL/GenBank/DDBJ whole genome shotgun (WGS) entry which is preliminary data.</text>
</comment>